<evidence type="ECO:0000256" key="3">
    <source>
        <dbReference type="ARBA" id="ARBA00022452"/>
    </source>
</evidence>
<dbReference type="InterPro" id="IPR036942">
    <property type="entry name" value="Beta-barrel_TonB_sf"/>
</dbReference>
<reference evidence="14 15" key="1">
    <citation type="submission" date="2019-04" db="EMBL/GenBank/DDBJ databases">
        <authorList>
            <person name="Yang Y."/>
            <person name="Wei D."/>
        </authorList>
    </citation>
    <scope>NUCLEOTIDE SEQUENCE [LARGE SCALE GENOMIC DNA]</scope>
    <source>
        <strain evidence="14 15">L-1-4w-11</strain>
    </source>
</reference>
<sequence length="956" mass="101491">MPGLARRACASSLAIALALGAPGIALAQEAAPEPPPSAEPAQDAADSDGDAGGEIVVTGSRIARAGFSAPTPVTVLGADRLENTAVSSVGEAIQQLPSVLATASATTAGVTVGAGGFRTINLRGLGAPRTLVLVNGRRFVGSTSEGTVDTNLIPTALVDRVEVVTGGASAAYGSDAVAGVVNLILNDRLEGLKLTLQSGISEDGDDRDLLFSGAVGTSFAGGRGHVVLGGEYADNSGVGNCYREAMPNRRFCQEEWQVLSNTTPGVNGYPAFVVTDNVHTGLLAQGGVINSGPLRGNQFDANGELIPFEYGILPGLFMGGGSGEFENPFRTAGVIKVPVERIAAFGRAGYEITDTIDAFVEASYGRVNVITQASQIRDTALVIQRSNPFLTPSTVARMTQLGLQTITVGRAGDDLGFALGDTTVETWRAAAGLNGTFGADLKWDAYYQYGRTDFTQEVSNNRINANFTRAIQATRDPATGQVVCAATLSPDPAVRAAAAGCVPLNIIGRNRFTPEAKAYSFGTSRQDTTLEQHVVAANLRGTLADLWAGPFSFAVGAEHRQDSIAGTADPISQRLGFFVTNGTTFDAPAVKVTEGYAEALLPLLRDLPFARHLELNGAVRYTDYSTSGGVTTWKLGGIWEPIDAIRLRATRSRDIRAPNVSELFSPLTSTFSSILDRRTGVNTLTPILRGGNPGLRPEVADTWTVGASIQPRLGFLDGLRFSVDYYDIEIRDAIGVIGAQTIANRCFEGAQEFCAFLVIDPTTGVIQQATDRFLNVNRLTTRGLDFELDYATDIGAAGRLGFRGLATHVFELVTTDSAGSVDRAGQTGVPVSAIPGVPDWTFDGTVTWDYRPLSVSFQGRYITEGKYDNTLVGPQDEGFDIRARNSINDNRVDAYFIANLSLRLNVGDDDRFQFFGVVNNLFNREPPLAPGSQGYTNAVLFDQVMRTFRAGVRIRM</sequence>
<keyword evidence="7 8" id="KW-0998">Cell outer membrane</keyword>
<proteinExistence type="inferred from homology"/>
<comment type="subcellular location">
    <subcellularLocation>
        <location evidence="1 8">Cell outer membrane</location>
        <topology evidence="1 8">Multi-pass membrane protein</topology>
    </subcellularLocation>
</comment>
<keyword evidence="2 8" id="KW-0813">Transport</keyword>
<gene>
    <name evidence="14" type="ORF">FBR43_03180</name>
</gene>
<keyword evidence="4 8" id="KW-0812">Transmembrane</keyword>
<dbReference type="InterPro" id="IPR012910">
    <property type="entry name" value="Plug_dom"/>
</dbReference>
<keyword evidence="5 9" id="KW-0798">TonB box</keyword>
<feature type="region of interest" description="Disordered" evidence="10">
    <location>
        <begin position="27"/>
        <end position="52"/>
    </location>
</feature>
<evidence type="ECO:0000256" key="5">
    <source>
        <dbReference type="ARBA" id="ARBA00023077"/>
    </source>
</evidence>
<feature type="chain" id="PRO_5021005941" evidence="11">
    <location>
        <begin position="28"/>
        <end position="956"/>
    </location>
</feature>
<dbReference type="AlphaFoldDB" id="A0A4U1KZT0"/>
<evidence type="ECO:0000256" key="7">
    <source>
        <dbReference type="ARBA" id="ARBA00023237"/>
    </source>
</evidence>
<evidence type="ECO:0000256" key="2">
    <source>
        <dbReference type="ARBA" id="ARBA00022448"/>
    </source>
</evidence>
<evidence type="ECO:0000256" key="1">
    <source>
        <dbReference type="ARBA" id="ARBA00004571"/>
    </source>
</evidence>
<evidence type="ECO:0000256" key="4">
    <source>
        <dbReference type="ARBA" id="ARBA00022692"/>
    </source>
</evidence>
<evidence type="ECO:0000259" key="13">
    <source>
        <dbReference type="Pfam" id="PF07715"/>
    </source>
</evidence>
<dbReference type="EMBL" id="SWKR01000002">
    <property type="protein sequence ID" value="TKD49882.1"/>
    <property type="molecule type" value="Genomic_DNA"/>
</dbReference>
<keyword evidence="14" id="KW-0675">Receptor</keyword>
<dbReference type="InterPro" id="IPR037066">
    <property type="entry name" value="Plug_dom_sf"/>
</dbReference>
<dbReference type="InterPro" id="IPR000531">
    <property type="entry name" value="Beta-barrel_TonB"/>
</dbReference>
<dbReference type="Proteomes" id="UP000309138">
    <property type="component" value="Unassembled WGS sequence"/>
</dbReference>
<organism evidence="14 15">
    <name type="scientific">Sphingomonas baiyangensis</name>
    <dbReference type="NCBI Taxonomy" id="2572576"/>
    <lineage>
        <taxon>Bacteria</taxon>
        <taxon>Pseudomonadati</taxon>
        <taxon>Pseudomonadota</taxon>
        <taxon>Alphaproteobacteria</taxon>
        <taxon>Sphingomonadales</taxon>
        <taxon>Sphingomonadaceae</taxon>
        <taxon>Sphingomonas</taxon>
    </lineage>
</organism>
<dbReference type="PANTHER" id="PTHR47234">
    <property type="match status" value="1"/>
</dbReference>
<dbReference type="Gene3D" id="2.40.170.20">
    <property type="entry name" value="TonB-dependent receptor, beta-barrel domain"/>
    <property type="match status" value="1"/>
</dbReference>
<dbReference type="OrthoDB" id="7051241at2"/>
<evidence type="ECO:0000313" key="14">
    <source>
        <dbReference type="EMBL" id="TKD49882.1"/>
    </source>
</evidence>
<dbReference type="InterPro" id="IPR039426">
    <property type="entry name" value="TonB-dep_rcpt-like"/>
</dbReference>
<keyword evidence="3 8" id="KW-1134">Transmembrane beta strand</keyword>
<dbReference type="Pfam" id="PF07715">
    <property type="entry name" value="Plug"/>
    <property type="match status" value="1"/>
</dbReference>
<protein>
    <submittedName>
        <fullName evidence="14">TonB-dependent receptor</fullName>
    </submittedName>
</protein>
<feature type="domain" description="TonB-dependent receptor-like beta-barrel" evidence="12">
    <location>
        <begin position="412"/>
        <end position="921"/>
    </location>
</feature>
<keyword evidence="15" id="KW-1185">Reference proteome</keyword>
<feature type="domain" description="TonB-dependent receptor plug" evidence="13">
    <location>
        <begin position="68"/>
        <end position="180"/>
    </location>
</feature>
<evidence type="ECO:0000256" key="9">
    <source>
        <dbReference type="RuleBase" id="RU003357"/>
    </source>
</evidence>
<evidence type="ECO:0000256" key="11">
    <source>
        <dbReference type="SAM" id="SignalP"/>
    </source>
</evidence>
<dbReference type="RefSeq" id="WP_136941824.1">
    <property type="nucleotide sequence ID" value="NZ_SWKR01000002.1"/>
</dbReference>
<evidence type="ECO:0000256" key="10">
    <source>
        <dbReference type="SAM" id="MobiDB-lite"/>
    </source>
</evidence>
<evidence type="ECO:0000259" key="12">
    <source>
        <dbReference type="Pfam" id="PF00593"/>
    </source>
</evidence>
<comment type="similarity">
    <text evidence="8 9">Belongs to the TonB-dependent receptor family.</text>
</comment>
<dbReference type="PROSITE" id="PS52016">
    <property type="entry name" value="TONB_DEPENDENT_REC_3"/>
    <property type="match status" value="1"/>
</dbReference>
<dbReference type="Pfam" id="PF00593">
    <property type="entry name" value="TonB_dep_Rec_b-barrel"/>
    <property type="match status" value="1"/>
</dbReference>
<evidence type="ECO:0000256" key="6">
    <source>
        <dbReference type="ARBA" id="ARBA00023136"/>
    </source>
</evidence>
<dbReference type="Gene3D" id="2.170.130.10">
    <property type="entry name" value="TonB-dependent receptor, plug domain"/>
    <property type="match status" value="1"/>
</dbReference>
<keyword evidence="11" id="KW-0732">Signal</keyword>
<dbReference type="SUPFAM" id="SSF56935">
    <property type="entry name" value="Porins"/>
    <property type="match status" value="1"/>
</dbReference>
<comment type="caution">
    <text evidence="14">The sequence shown here is derived from an EMBL/GenBank/DDBJ whole genome shotgun (WGS) entry which is preliminary data.</text>
</comment>
<keyword evidence="6 8" id="KW-0472">Membrane</keyword>
<evidence type="ECO:0000313" key="15">
    <source>
        <dbReference type="Proteomes" id="UP000309138"/>
    </source>
</evidence>
<dbReference type="GO" id="GO:0009279">
    <property type="term" value="C:cell outer membrane"/>
    <property type="evidence" value="ECO:0007669"/>
    <property type="project" value="UniProtKB-SubCell"/>
</dbReference>
<accession>A0A4U1KZT0</accession>
<evidence type="ECO:0000256" key="8">
    <source>
        <dbReference type="PROSITE-ProRule" id="PRU01360"/>
    </source>
</evidence>
<dbReference type="PANTHER" id="PTHR47234:SF3">
    <property type="entry name" value="SECRETIN_TONB SHORT N-TERMINAL DOMAIN-CONTAINING PROTEIN"/>
    <property type="match status" value="1"/>
</dbReference>
<feature type="signal peptide" evidence="11">
    <location>
        <begin position="1"/>
        <end position="27"/>
    </location>
</feature>
<name>A0A4U1KZT0_9SPHN</name>
<dbReference type="CDD" id="cd01347">
    <property type="entry name" value="ligand_gated_channel"/>
    <property type="match status" value="1"/>
</dbReference>